<dbReference type="InterPro" id="IPR002347">
    <property type="entry name" value="SDR_fam"/>
</dbReference>
<dbReference type="SUPFAM" id="SSF51735">
    <property type="entry name" value="NAD(P)-binding Rossmann-fold domains"/>
    <property type="match status" value="1"/>
</dbReference>
<evidence type="ECO:0000256" key="2">
    <source>
        <dbReference type="ARBA" id="ARBA00023002"/>
    </source>
</evidence>
<dbReference type="PROSITE" id="PS00061">
    <property type="entry name" value="ADH_SHORT"/>
    <property type="match status" value="1"/>
</dbReference>
<dbReference type="Pfam" id="PF13561">
    <property type="entry name" value="adh_short_C2"/>
    <property type="match status" value="1"/>
</dbReference>
<sequence length="274" mass="29283">MAQADHMINGRYRRWSLEGMTALVTGGTKGIGYAIVEELAGLGASVHTCSRNEIQLNECLSQWKMKGFHQITGSVCDLVSKAEREELVNKVASLFDGKLSILVNNAGTAEGKATLECTAEDYSFIMSTNLESAYHLCQLAHPLLKASGAGNIVFMSSVAGVVSIGGNVGSVYAATKGAMNQLAKKLACEWAKDKIRINSVAPWFIRTPLAEAFLNDEKFLKAVNSRTPLGRIGVPEEVSALVAFLCLPAASYITGQTVCVDGGMTVNGFHFQGQ</sequence>
<dbReference type="Gene3D" id="3.40.50.720">
    <property type="entry name" value="NAD(P)-binding Rossmann-like Domain"/>
    <property type="match status" value="1"/>
</dbReference>
<dbReference type="EMBL" id="JBEDUW010000003">
    <property type="protein sequence ID" value="KAK9940612.1"/>
    <property type="molecule type" value="Genomic_DNA"/>
</dbReference>
<dbReference type="InterPro" id="IPR036291">
    <property type="entry name" value="NAD(P)-bd_dom_sf"/>
</dbReference>
<dbReference type="Proteomes" id="UP001457282">
    <property type="component" value="Unassembled WGS sequence"/>
</dbReference>
<keyword evidence="1" id="KW-0521">NADP</keyword>
<evidence type="ECO:0000256" key="1">
    <source>
        <dbReference type="ARBA" id="ARBA00022857"/>
    </source>
</evidence>
<dbReference type="GO" id="GO:0016491">
    <property type="term" value="F:oxidoreductase activity"/>
    <property type="evidence" value="ECO:0007669"/>
    <property type="project" value="UniProtKB-KW"/>
</dbReference>
<reference evidence="4 5" key="1">
    <citation type="journal article" date="2023" name="G3 (Bethesda)">
        <title>A chromosome-length genome assembly and annotation of blackberry (Rubus argutus, cv. 'Hillquist').</title>
        <authorList>
            <person name="Bruna T."/>
            <person name="Aryal R."/>
            <person name="Dudchenko O."/>
            <person name="Sargent D.J."/>
            <person name="Mead D."/>
            <person name="Buti M."/>
            <person name="Cavallini A."/>
            <person name="Hytonen T."/>
            <person name="Andres J."/>
            <person name="Pham M."/>
            <person name="Weisz D."/>
            <person name="Mascagni F."/>
            <person name="Usai G."/>
            <person name="Natali L."/>
            <person name="Bassil N."/>
            <person name="Fernandez G.E."/>
            <person name="Lomsadze A."/>
            <person name="Armour M."/>
            <person name="Olukolu B."/>
            <person name="Poorten T."/>
            <person name="Britton C."/>
            <person name="Davik J."/>
            <person name="Ashrafi H."/>
            <person name="Aiden E.L."/>
            <person name="Borodovsky M."/>
            <person name="Worthington M."/>
        </authorList>
    </citation>
    <scope>NUCLEOTIDE SEQUENCE [LARGE SCALE GENOMIC DNA]</scope>
    <source>
        <strain evidence="4">PI 553951</strain>
    </source>
</reference>
<dbReference type="InterPro" id="IPR045000">
    <property type="entry name" value="TR"/>
</dbReference>
<keyword evidence="5" id="KW-1185">Reference proteome</keyword>
<evidence type="ECO:0000313" key="5">
    <source>
        <dbReference type="Proteomes" id="UP001457282"/>
    </source>
</evidence>
<dbReference type="PRINTS" id="PR00080">
    <property type="entry name" value="SDRFAMILY"/>
</dbReference>
<organism evidence="4 5">
    <name type="scientific">Rubus argutus</name>
    <name type="common">Southern blackberry</name>
    <dbReference type="NCBI Taxonomy" id="59490"/>
    <lineage>
        <taxon>Eukaryota</taxon>
        <taxon>Viridiplantae</taxon>
        <taxon>Streptophyta</taxon>
        <taxon>Embryophyta</taxon>
        <taxon>Tracheophyta</taxon>
        <taxon>Spermatophyta</taxon>
        <taxon>Magnoliopsida</taxon>
        <taxon>eudicotyledons</taxon>
        <taxon>Gunneridae</taxon>
        <taxon>Pentapetalae</taxon>
        <taxon>rosids</taxon>
        <taxon>fabids</taxon>
        <taxon>Rosales</taxon>
        <taxon>Rosaceae</taxon>
        <taxon>Rosoideae</taxon>
        <taxon>Rosoideae incertae sedis</taxon>
        <taxon>Rubus</taxon>
    </lineage>
</organism>
<protein>
    <submittedName>
        <fullName evidence="4">Uncharacterized protein</fullName>
    </submittedName>
</protein>
<dbReference type="FunFam" id="3.40.50.720:FF:000084">
    <property type="entry name" value="Short-chain dehydrogenase reductase"/>
    <property type="match status" value="1"/>
</dbReference>
<evidence type="ECO:0000256" key="3">
    <source>
        <dbReference type="ARBA" id="ARBA00025714"/>
    </source>
</evidence>
<evidence type="ECO:0000313" key="4">
    <source>
        <dbReference type="EMBL" id="KAK9940612.1"/>
    </source>
</evidence>
<dbReference type="PANTHER" id="PTHR42898">
    <property type="entry name" value="TROPINONE REDUCTASE"/>
    <property type="match status" value="1"/>
</dbReference>
<gene>
    <name evidence="4" type="ORF">M0R45_017264</name>
</gene>
<accession>A0AAW1XVG1</accession>
<comment type="caution">
    <text evidence="4">The sequence shown here is derived from an EMBL/GenBank/DDBJ whole genome shotgun (WGS) entry which is preliminary data.</text>
</comment>
<dbReference type="AlphaFoldDB" id="A0AAW1XVG1"/>
<dbReference type="InterPro" id="IPR020904">
    <property type="entry name" value="Sc_DH/Rdtase_CS"/>
</dbReference>
<comment type="similarity">
    <text evidence="3">Belongs to the short-chain dehydrogenases/reductases (SDR) family. SDR65C subfamily.</text>
</comment>
<dbReference type="PANTHER" id="PTHR42898:SF79">
    <property type="entry name" value="NAD(P)-BINDING ROSSMANN-FOLD PROTEIN"/>
    <property type="match status" value="1"/>
</dbReference>
<name>A0AAW1XVG1_RUBAR</name>
<keyword evidence="2" id="KW-0560">Oxidoreductase</keyword>
<proteinExistence type="inferred from homology"/>
<dbReference type="PRINTS" id="PR00081">
    <property type="entry name" value="GDHRDH"/>
</dbReference>